<gene>
    <name evidence="1" type="ORF">GT348_07160</name>
</gene>
<reference evidence="1 2" key="1">
    <citation type="submission" date="2020-01" db="EMBL/GenBank/DDBJ databases">
        <title>Genome sequencing of strain KACC 21507.</title>
        <authorList>
            <person name="Heo J."/>
            <person name="Kim S.-J."/>
            <person name="Kim J.-S."/>
            <person name="Hong S.-B."/>
            <person name="Kwon S.-W."/>
        </authorList>
    </citation>
    <scope>NUCLEOTIDE SEQUENCE [LARGE SCALE GENOMIC DNA]</scope>
    <source>
        <strain evidence="1 2">KACC 21507</strain>
    </source>
</reference>
<sequence>MNVAEKKVKEIKKIINARTVHFVDIKEMQFNAKRDHDESHAGVGWSEKYKLRVLFLLEFIKPPHIGGFFYFGSISKSLFLIRR</sequence>
<evidence type="ECO:0000313" key="2">
    <source>
        <dbReference type="Proteomes" id="UP000463975"/>
    </source>
</evidence>
<accession>A0A6P1NMH1</accession>
<protein>
    <submittedName>
        <fullName evidence="1">Uncharacterized protein</fullName>
    </submittedName>
</protein>
<organism evidence="1 2">
    <name type="scientific">Aristophania vespae</name>
    <dbReference type="NCBI Taxonomy" id="2697033"/>
    <lineage>
        <taxon>Bacteria</taxon>
        <taxon>Pseudomonadati</taxon>
        <taxon>Pseudomonadota</taxon>
        <taxon>Alphaproteobacteria</taxon>
        <taxon>Acetobacterales</taxon>
        <taxon>Acetobacteraceae</taxon>
        <taxon>Aristophania</taxon>
    </lineage>
</organism>
<dbReference type="EMBL" id="CP047652">
    <property type="protein sequence ID" value="QHI96041.1"/>
    <property type="molecule type" value="Genomic_DNA"/>
</dbReference>
<keyword evidence="2" id="KW-1185">Reference proteome</keyword>
<dbReference type="RefSeq" id="WP_160619114.1">
    <property type="nucleotide sequence ID" value="NZ_CP047652.1"/>
</dbReference>
<dbReference type="Proteomes" id="UP000463975">
    <property type="component" value="Chromosome"/>
</dbReference>
<dbReference type="AlphaFoldDB" id="A0A6P1NMH1"/>
<evidence type="ECO:0000313" key="1">
    <source>
        <dbReference type="EMBL" id="QHI96041.1"/>
    </source>
</evidence>
<dbReference type="KEGG" id="bomb:GT348_07160"/>
<proteinExistence type="predicted"/>
<name>A0A6P1NMH1_9PROT</name>